<evidence type="ECO:0000256" key="1">
    <source>
        <dbReference type="SAM" id="MobiDB-lite"/>
    </source>
</evidence>
<feature type="region of interest" description="Disordered" evidence="1">
    <location>
        <begin position="19"/>
        <end position="41"/>
    </location>
</feature>
<dbReference type="CDD" id="cd09212">
    <property type="entry name" value="PUB"/>
    <property type="match status" value="1"/>
</dbReference>
<organism evidence="3 4">
    <name type="scientific">Marasmius tenuissimus</name>
    <dbReference type="NCBI Taxonomy" id="585030"/>
    <lineage>
        <taxon>Eukaryota</taxon>
        <taxon>Fungi</taxon>
        <taxon>Dikarya</taxon>
        <taxon>Basidiomycota</taxon>
        <taxon>Agaricomycotina</taxon>
        <taxon>Agaricomycetes</taxon>
        <taxon>Agaricomycetidae</taxon>
        <taxon>Agaricales</taxon>
        <taxon>Marasmiineae</taxon>
        <taxon>Marasmiaceae</taxon>
        <taxon>Marasmius</taxon>
    </lineage>
</organism>
<protein>
    <recommendedName>
        <fullName evidence="2">PUB domain-containing protein</fullName>
    </recommendedName>
</protein>
<comment type="caution">
    <text evidence="3">The sequence shown here is derived from an EMBL/GenBank/DDBJ whole genome shotgun (WGS) entry which is preliminary data.</text>
</comment>
<accession>A0ABR2ZPY5</accession>
<evidence type="ECO:0000259" key="2">
    <source>
        <dbReference type="Pfam" id="PF09409"/>
    </source>
</evidence>
<feature type="compositionally biased region" description="Basic and acidic residues" evidence="1">
    <location>
        <begin position="165"/>
        <end position="201"/>
    </location>
</feature>
<evidence type="ECO:0000313" key="4">
    <source>
        <dbReference type="Proteomes" id="UP001437256"/>
    </source>
</evidence>
<dbReference type="InterPro" id="IPR036339">
    <property type="entry name" value="PUB-like_dom_sf"/>
</dbReference>
<sequence length="244" mass="28225">MSSSSTQQRNTRAEAAILRIRASQSSPPTVPSRSNYQDHDGGLFDRLQIRRNLNTLLERHGVATLKTLRTIARNILLEENLLNPDSKYKTLKLESDGVKKKVVSPEGVLQVVIDMGFRKSTTVEHEEQRIWIPKYKDRLQLYQQLLDEAIIDAPINEARRNEEVRIRREQEEKEDSRQRELRRFKEDRTRVKERVQREKQMTRGQPTMTSDGRLVRTASGKHETFNIGELGVTPSIQDGSPTPQ</sequence>
<feature type="compositionally biased region" description="Polar residues" evidence="1">
    <location>
        <begin position="22"/>
        <end position="35"/>
    </location>
</feature>
<dbReference type="EMBL" id="JBBXMP010000087">
    <property type="protein sequence ID" value="KAL0063136.1"/>
    <property type="molecule type" value="Genomic_DNA"/>
</dbReference>
<feature type="region of interest" description="Disordered" evidence="1">
    <location>
        <begin position="165"/>
        <end position="223"/>
    </location>
</feature>
<proteinExistence type="predicted"/>
<gene>
    <name evidence="3" type="ORF">AAF712_009925</name>
</gene>
<reference evidence="3 4" key="1">
    <citation type="submission" date="2024-05" db="EMBL/GenBank/DDBJ databases">
        <title>A draft genome resource for the thread blight pathogen Marasmius tenuissimus strain MS-2.</title>
        <authorList>
            <person name="Yulfo-Soto G.E."/>
            <person name="Baruah I.K."/>
            <person name="Amoako-Attah I."/>
            <person name="Bukari Y."/>
            <person name="Meinhardt L.W."/>
            <person name="Bailey B.A."/>
            <person name="Cohen S.P."/>
        </authorList>
    </citation>
    <scope>NUCLEOTIDE SEQUENCE [LARGE SCALE GENOMIC DNA]</scope>
    <source>
        <strain evidence="3 4">MS-2</strain>
    </source>
</reference>
<dbReference type="Gene3D" id="1.20.58.2190">
    <property type="match status" value="1"/>
</dbReference>
<dbReference type="Pfam" id="PF09409">
    <property type="entry name" value="PUB"/>
    <property type="match status" value="1"/>
</dbReference>
<dbReference type="Proteomes" id="UP001437256">
    <property type="component" value="Unassembled WGS sequence"/>
</dbReference>
<feature type="non-terminal residue" evidence="3">
    <location>
        <position position="244"/>
    </location>
</feature>
<evidence type="ECO:0000313" key="3">
    <source>
        <dbReference type="EMBL" id="KAL0063136.1"/>
    </source>
</evidence>
<feature type="domain" description="PUB" evidence="2">
    <location>
        <begin position="64"/>
        <end position="135"/>
    </location>
</feature>
<dbReference type="SUPFAM" id="SSF143503">
    <property type="entry name" value="PUG domain-like"/>
    <property type="match status" value="1"/>
</dbReference>
<dbReference type="InterPro" id="IPR018997">
    <property type="entry name" value="PUB_domain"/>
</dbReference>
<keyword evidence="4" id="KW-1185">Reference proteome</keyword>
<name>A0ABR2ZPY5_9AGAR</name>